<accession>A0A1L7NMN5</accession>
<dbReference type="RefSeq" id="WP_096427043.1">
    <property type="nucleotide sequence ID" value="NZ_AP015030.1"/>
</dbReference>
<keyword evidence="1" id="KW-0614">Plasmid</keyword>
<name>A0A1L7NMN5_PSEPU</name>
<evidence type="ECO:0000313" key="2">
    <source>
        <dbReference type="Proteomes" id="UP000218731"/>
    </source>
</evidence>
<organism evidence="1 2">
    <name type="scientific">Pseudomonas putida</name>
    <name type="common">Arthrobacter siderocapsulatus</name>
    <dbReference type="NCBI Taxonomy" id="303"/>
    <lineage>
        <taxon>Bacteria</taxon>
        <taxon>Pseudomonadati</taxon>
        <taxon>Pseudomonadota</taxon>
        <taxon>Gammaproteobacteria</taxon>
        <taxon>Pseudomonadales</taxon>
        <taxon>Pseudomonadaceae</taxon>
        <taxon>Pseudomonas</taxon>
    </lineage>
</organism>
<geneLocation type="plasmid" evidence="2">
    <name>pkf715a dna</name>
</geneLocation>
<dbReference type="Proteomes" id="UP000218731">
    <property type="component" value="Plasmid pKF715A"/>
</dbReference>
<evidence type="ECO:0000313" key="1">
    <source>
        <dbReference type="EMBL" id="BAW26702.1"/>
    </source>
</evidence>
<gene>
    <name evidence="1" type="ORF">KF715C_pA1970</name>
</gene>
<sequence length="107" mass="11873">METVDTLSLQPTLYANKRIAFRLMCQDGEPYGVLTCNIVEAQIEDDEICIPSWNLREDLLAGYLASGQFEETGKGAATGFVVAPIWRVVCPQLLAEVARLRRIAAEK</sequence>
<proteinExistence type="predicted"/>
<dbReference type="AlphaFoldDB" id="A0A1L7NMN5"/>
<reference evidence="1 2" key="1">
    <citation type="submission" date="2015-11" db="EMBL/GenBank/DDBJ databases">
        <title>Complete genome sequencing of a biphenyl-degrading bacterium, Pseudomonas putida KF715 (=NBRC110667).</title>
        <authorList>
            <person name="Suenaga H."/>
            <person name="Fujihara N."/>
            <person name="Watanabe T."/>
            <person name="Hirose J."/>
            <person name="Kimura N."/>
            <person name="Yamazoe A."/>
            <person name="Hosoyama A."/>
            <person name="Shimodaira J."/>
            <person name="Furukawa K."/>
        </authorList>
    </citation>
    <scope>NUCLEOTIDE SEQUENCE [LARGE SCALE GENOMIC DNA]</scope>
    <source>
        <strain evidence="1 2">KF715</strain>
        <plasmid evidence="2">Plasmid pkf715a dna</plasmid>
    </source>
</reference>
<protein>
    <submittedName>
        <fullName evidence="1">Uncharacterized protein</fullName>
    </submittedName>
</protein>
<dbReference type="EMBL" id="AP015030">
    <property type="protein sequence ID" value="BAW26702.1"/>
    <property type="molecule type" value="Genomic_DNA"/>
</dbReference>